<proteinExistence type="predicted"/>
<dbReference type="Pfam" id="PF00059">
    <property type="entry name" value="Lectin_C"/>
    <property type="match status" value="1"/>
</dbReference>
<dbReference type="CDD" id="cd00037">
    <property type="entry name" value="CLECT"/>
    <property type="match status" value="3"/>
</dbReference>
<dbReference type="InterPro" id="IPR036728">
    <property type="entry name" value="PBP_GOBP_sf"/>
</dbReference>
<dbReference type="SUPFAM" id="SSF47565">
    <property type="entry name" value="Insect pheromone/odorant-binding proteins"/>
    <property type="match status" value="1"/>
</dbReference>
<dbReference type="SMART" id="SM00708">
    <property type="entry name" value="PhBP"/>
    <property type="match status" value="1"/>
</dbReference>
<gene>
    <name evidence="3" type="ORF">CLODIP_2_CD11129</name>
</gene>
<dbReference type="AlphaFoldDB" id="A0A8S1E5K5"/>
<dbReference type="PROSITE" id="PS50041">
    <property type="entry name" value="C_TYPE_LECTIN_2"/>
    <property type="match status" value="3"/>
</dbReference>
<feature type="non-terminal residue" evidence="3">
    <location>
        <position position="1"/>
    </location>
</feature>
<feature type="domain" description="C-type lectin" evidence="2">
    <location>
        <begin position="632"/>
        <end position="740"/>
    </location>
</feature>
<organism evidence="3 4">
    <name type="scientific">Cloeon dipterum</name>
    <dbReference type="NCBI Taxonomy" id="197152"/>
    <lineage>
        <taxon>Eukaryota</taxon>
        <taxon>Metazoa</taxon>
        <taxon>Ecdysozoa</taxon>
        <taxon>Arthropoda</taxon>
        <taxon>Hexapoda</taxon>
        <taxon>Insecta</taxon>
        <taxon>Pterygota</taxon>
        <taxon>Palaeoptera</taxon>
        <taxon>Ephemeroptera</taxon>
        <taxon>Pisciforma</taxon>
        <taxon>Baetidae</taxon>
        <taxon>Cloeon</taxon>
    </lineage>
</organism>
<protein>
    <recommendedName>
        <fullName evidence="2">C-type lectin domain-containing protein</fullName>
    </recommendedName>
</protein>
<feature type="domain" description="C-type lectin" evidence="2">
    <location>
        <begin position="467"/>
        <end position="597"/>
    </location>
</feature>
<evidence type="ECO:0000256" key="1">
    <source>
        <dbReference type="SAM" id="SignalP"/>
    </source>
</evidence>
<comment type="caution">
    <text evidence="3">The sequence shown here is derived from an EMBL/GenBank/DDBJ whole genome shotgun (WGS) entry which is preliminary data.</text>
</comment>
<evidence type="ECO:0000313" key="3">
    <source>
        <dbReference type="EMBL" id="CAB3388239.1"/>
    </source>
</evidence>
<dbReference type="InterPro" id="IPR051004">
    <property type="entry name" value="DC-SIGN_domain-containing"/>
</dbReference>
<dbReference type="InterPro" id="IPR016186">
    <property type="entry name" value="C-type_lectin-like/link_sf"/>
</dbReference>
<feature type="signal peptide" evidence="1">
    <location>
        <begin position="1"/>
        <end position="20"/>
    </location>
</feature>
<name>A0A8S1E5K5_9INSE</name>
<dbReference type="SUPFAM" id="SSF56436">
    <property type="entry name" value="C-type lectin-like"/>
    <property type="match status" value="3"/>
</dbReference>
<dbReference type="OrthoDB" id="6369810at2759"/>
<evidence type="ECO:0000313" key="4">
    <source>
        <dbReference type="Proteomes" id="UP000494165"/>
    </source>
</evidence>
<evidence type="ECO:0000259" key="2">
    <source>
        <dbReference type="PROSITE" id="PS50041"/>
    </source>
</evidence>
<sequence>MNFGFWTLLVIVILQTIGHAKKQGNKIKTIKITFNKQNSGPIKIPKIRLQSKFRRNYIITCCGFKRCLPPANVTVKKTTPTSSQTNSILKATLTLPPEPTAAMMTGSSSGESSSEAPAEAIAIPSQDSSPSPFVGTVVPTDVPNEVTTDLKNDVTTKLTITVQDGIKSPTPSTDAAFSSTQIFQKTTAIDAISSKVGTSSISSTTTQAIISTTPTTITTPMMTKTSTPTMITTAMPRMTTTMPAVTTIIITTSTTLKTTTTTVTTTTTTTTTPIPCSLSCAAYNSFLTDNPTPGALQTKGTKKTSNCGMEYFVSSSTATRNEAALHCKALNMTLLTVTSLEGLECMNNFEAKTFWTSGSNEDENCNLEQKYAWCSTGFNMSKELIESQKLWLPPKNAIPSATERCLAVSLSTNSTKQGLVHRKCDDALPFICQYTVDCPKICNRNYSLFDSSGLLKDKKSYGIWVNIGNNTYLLGNKPMTWLNSYRQCCALGMETLNIDNAAEQLGLTALALANKDNWTANFNYWTSGTWKGAPENQWSWCEPKGPTVFAKGLVWESSQPDNNGGNESCVHFRFNLPSMGTFMTDRSCSNKYIFACKSALKTTPKPCVASCPTESCIKQDDLFDIDLSGKSNWTAARDLCCDIGLTLASMESAGKSSCFSRIVSKFAPATYGDYWLSGTDLGCDSNFRWCTLSRDFVHPELTWKEGHPKPGLDCVYLEVRNESLLLATDDCAQNKSFLCEVRKKGTFGRAMQTECAETWDITIEQIDLLMNVSAFLTATISLNLKCFLKCVGVEIGMFGIGGLDALATLRQIELVSQEDPVELETGFVAYDQCSGIKSDDECEIAHETYKCGQEKAPDLVSKIITNNYDNTSMLYPPTPCVPFRRTCWLSNSLPCVKNQTLIDLLNISET</sequence>
<dbReference type="Gene3D" id="3.10.100.10">
    <property type="entry name" value="Mannose-Binding Protein A, subunit A"/>
    <property type="match status" value="3"/>
</dbReference>
<dbReference type="PANTHER" id="PTHR22802:SF456">
    <property type="entry name" value="FI01427P"/>
    <property type="match status" value="1"/>
</dbReference>
<dbReference type="CDD" id="cd23992">
    <property type="entry name" value="PBP_GOBP"/>
    <property type="match status" value="1"/>
</dbReference>
<dbReference type="GO" id="GO:0005549">
    <property type="term" value="F:odorant binding"/>
    <property type="evidence" value="ECO:0007669"/>
    <property type="project" value="InterPro"/>
</dbReference>
<reference evidence="3 4" key="1">
    <citation type="submission" date="2020-04" db="EMBL/GenBank/DDBJ databases">
        <authorList>
            <person name="Alioto T."/>
            <person name="Alioto T."/>
            <person name="Gomez Garrido J."/>
        </authorList>
    </citation>
    <scope>NUCLEOTIDE SEQUENCE [LARGE SCALE GENOMIC DNA]</scope>
</reference>
<dbReference type="Pfam" id="PF01395">
    <property type="entry name" value="PBP_GOBP"/>
    <property type="match status" value="1"/>
</dbReference>
<keyword evidence="1" id="KW-0732">Signal</keyword>
<accession>A0A8S1E5K5</accession>
<dbReference type="SMART" id="SM00034">
    <property type="entry name" value="CLECT"/>
    <property type="match status" value="3"/>
</dbReference>
<feature type="domain" description="C-type lectin" evidence="2">
    <location>
        <begin position="311"/>
        <end position="433"/>
    </location>
</feature>
<dbReference type="InterPro" id="IPR016187">
    <property type="entry name" value="CTDL_fold"/>
</dbReference>
<dbReference type="Proteomes" id="UP000494165">
    <property type="component" value="Unassembled WGS sequence"/>
</dbReference>
<dbReference type="Gene3D" id="1.10.238.20">
    <property type="entry name" value="Pheromone/general odorant binding protein domain"/>
    <property type="match status" value="1"/>
</dbReference>
<feature type="chain" id="PRO_5035723482" description="C-type lectin domain-containing protein" evidence="1">
    <location>
        <begin position="21"/>
        <end position="910"/>
    </location>
</feature>
<dbReference type="EMBL" id="CADEPI010000723">
    <property type="protein sequence ID" value="CAB3388239.1"/>
    <property type="molecule type" value="Genomic_DNA"/>
</dbReference>
<keyword evidence="4" id="KW-1185">Reference proteome</keyword>
<dbReference type="InterPro" id="IPR001304">
    <property type="entry name" value="C-type_lectin-like"/>
</dbReference>
<dbReference type="InterPro" id="IPR006170">
    <property type="entry name" value="PBP/GOBP"/>
</dbReference>
<dbReference type="PANTHER" id="PTHR22802">
    <property type="entry name" value="C-TYPE LECTIN SUPERFAMILY MEMBER"/>
    <property type="match status" value="1"/>
</dbReference>